<gene>
    <name evidence="2" type="ORF">C7N83_04375</name>
</gene>
<organism evidence="2 3">
    <name type="scientific">Neisseria iguanae</name>
    <dbReference type="NCBI Taxonomy" id="90242"/>
    <lineage>
        <taxon>Bacteria</taxon>
        <taxon>Pseudomonadati</taxon>
        <taxon>Pseudomonadota</taxon>
        <taxon>Betaproteobacteria</taxon>
        <taxon>Neisseriales</taxon>
        <taxon>Neisseriaceae</taxon>
        <taxon>Neisseria</taxon>
    </lineage>
</organism>
<proteinExistence type="predicted"/>
<evidence type="ECO:0000313" key="2">
    <source>
        <dbReference type="EMBL" id="PSJ80734.1"/>
    </source>
</evidence>
<reference evidence="2 3" key="1">
    <citation type="submission" date="2018-03" db="EMBL/GenBank/DDBJ databases">
        <title>Neisseria weixii sp. nov., isolated from the intestinal contents of Tibetan Plateau pika (Ochotona curzoniae) in Yushu, Qinghai Province, China.</title>
        <authorList>
            <person name="Gui Z."/>
        </authorList>
    </citation>
    <scope>NUCLEOTIDE SEQUENCE [LARGE SCALE GENOMIC DNA]</scope>
    <source>
        <strain evidence="2 3">ATCC 51483</strain>
    </source>
</reference>
<evidence type="ECO:0000256" key="1">
    <source>
        <dbReference type="SAM" id="MobiDB-lite"/>
    </source>
</evidence>
<protein>
    <submittedName>
        <fullName evidence="2">Uncharacterized protein</fullName>
    </submittedName>
</protein>
<dbReference type="RefSeq" id="WP_106740909.1">
    <property type="nucleotide sequence ID" value="NZ_PXYY01000017.1"/>
</dbReference>
<keyword evidence="3" id="KW-1185">Reference proteome</keyword>
<accession>A0A2P7U187</accession>
<dbReference type="AlphaFoldDB" id="A0A2P7U187"/>
<dbReference type="EMBL" id="PXYY01000017">
    <property type="protein sequence ID" value="PSJ80734.1"/>
    <property type="molecule type" value="Genomic_DNA"/>
</dbReference>
<evidence type="ECO:0000313" key="3">
    <source>
        <dbReference type="Proteomes" id="UP000241868"/>
    </source>
</evidence>
<comment type="caution">
    <text evidence="2">The sequence shown here is derived from an EMBL/GenBank/DDBJ whole genome shotgun (WGS) entry which is preliminary data.</text>
</comment>
<dbReference type="Proteomes" id="UP000241868">
    <property type="component" value="Unassembled WGS sequence"/>
</dbReference>
<name>A0A2P7U187_9NEIS</name>
<feature type="region of interest" description="Disordered" evidence="1">
    <location>
        <begin position="1"/>
        <end position="28"/>
    </location>
</feature>
<sequence length="155" mass="17648">MPYLKDNTETDTYTKPARPQPPAPRNRTNHRLKEALHGMKYSDKVGKAIEEKFIKQAGIGNISQTFARFARLQTDGKAERIILTLWKDGMIHFLLGIRGCSNKEPCRLMFFDHAVKPHTGLKSDASLRGCRLTFLHLPGQQRSCFLPLMTLPSRI</sequence>